<sequence>MKNTILPLLIIALIFSSCNTKQKPDTDISILFKYEKCVAFDFKNKTVRTFYRGQENLDTILFTKNDSIKLLSSISKNKIDEIRGDYSYPECYWLMPSSEDQIEFFKEGKILNTIRINYRPNCSDTKALSNKEMRNRAFGIDIRNLVLNKPCFKRAMDTLKVYRIRKKGII</sequence>
<dbReference type="PROSITE" id="PS51257">
    <property type="entry name" value="PROKAR_LIPOPROTEIN"/>
    <property type="match status" value="1"/>
</dbReference>
<organism evidence="1 2">
    <name type="scientific">Flavobacterium johnsoniae</name>
    <name type="common">Cytophaga johnsonae</name>
    <dbReference type="NCBI Taxonomy" id="986"/>
    <lineage>
        <taxon>Bacteria</taxon>
        <taxon>Pseudomonadati</taxon>
        <taxon>Bacteroidota</taxon>
        <taxon>Flavobacteriia</taxon>
        <taxon>Flavobacteriales</taxon>
        <taxon>Flavobacteriaceae</taxon>
        <taxon>Flavobacterium</taxon>
    </lineage>
</organism>
<evidence type="ECO:0000313" key="1">
    <source>
        <dbReference type="EMBL" id="SHG83383.1"/>
    </source>
</evidence>
<evidence type="ECO:0008006" key="3">
    <source>
        <dbReference type="Google" id="ProtNLM"/>
    </source>
</evidence>
<dbReference type="OMA" id="SEHRIMP"/>
<gene>
    <name evidence="1" type="ORF">SAMN05444388_104387</name>
</gene>
<name>A0A1M5N311_FLAJO</name>
<protein>
    <recommendedName>
        <fullName evidence="3">Lipoprotein</fullName>
    </recommendedName>
</protein>
<reference evidence="1 2" key="1">
    <citation type="submission" date="2016-11" db="EMBL/GenBank/DDBJ databases">
        <authorList>
            <person name="Jaros S."/>
            <person name="Januszkiewicz K."/>
            <person name="Wedrychowicz H."/>
        </authorList>
    </citation>
    <scope>NUCLEOTIDE SEQUENCE [LARGE SCALE GENOMIC DNA]</scope>
    <source>
        <strain evidence="1 2">DSM 6792</strain>
    </source>
</reference>
<accession>A0A1M5N311</accession>
<dbReference type="Proteomes" id="UP000184112">
    <property type="component" value="Unassembled WGS sequence"/>
</dbReference>
<dbReference type="GeneID" id="31766109"/>
<dbReference type="RefSeq" id="WP_012025184.1">
    <property type="nucleotide sequence ID" value="NZ_CP031763.1"/>
</dbReference>
<evidence type="ECO:0000313" key="2">
    <source>
        <dbReference type="Proteomes" id="UP000184112"/>
    </source>
</evidence>
<proteinExistence type="predicted"/>
<dbReference type="EMBL" id="FQWH01000004">
    <property type="protein sequence ID" value="SHG83383.1"/>
    <property type="molecule type" value="Genomic_DNA"/>
</dbReference>
<dbReference type="AlphaFoldDB" id="A0A1M5N311"/>